<feature type="domain" description="D-isomer specific 2-hydroxyacid dehydrogenase NAD-binding" evidence="4">
    <location>
        <begin position="137"/>
        <end position="333"/>
    </location>
</feature>
<dbReference type="EMBL" id="NIDF01000132">
    <property type="protein sequence ID" value="TYJ52489.1"/>
    <property type="molecule type" value="Genomic_DNA"/>
</dbReference>
<evidence type="ECO:0000259" key="4">
    <source>
        <dbReference type="Pfam" id="PF02826"/>
    </source>
</evidence>
<dbReference type="PANTHER" id="PTHR10996:SF277">
    <property type="entry name" value="GLYOXYLATE REDUCTASE_HYDROXYPYRUVATE REDUCTASE"/>
    <property type="match status" value="1"/>
</dbReference>
<dbReference type="FunFam" id="3.40.50.720:FF:000606">
    <property type="entry name" value="Chromosome 15, whole genome shotgun sequence"/>
    <property type="match status" value="1"/>
</dbReference>
<dbReference type="CDD" id="cd05301">
    <property type="entry name" value="GDH"/>
    <property type="match status" value="1"/>
</dbReference>
<keyword evidence="1 2" id="KW-0560">Oxidoreductase</keyword>
<sequence>MPAILVTRHLGDHAMAILDKSGIDYLLNTEDDAPSREWVLKHIADKDVRAACIMHSQPSDRINDEFIRAANPNFSAVSTFSVGYDHIDVKAANKRGIKVGHTPGVLSDAGKQAYDLHSPTLELTRPSLLTVADIAVILVLCTLRRINEGINLVKSGNWKNQPWAPFVNCGLSIGHPSLTIGFLGFGRISQAVARRLLAFTNEKEPPSIIYNSSRERDNQAEIDADFSAKFGVKTQRVEKDVLAEKSDILVVLCDLNPSTKDVVNKDFFAQMKSTAILVNVARGPIVNSEDLHEALTTGKIYGAGLDVVTGEPNIPADHPLLQLDNCLVIPHLGSADLDTRNAMAELCVRNAIAAVKGEALPAEVQV</sequence>
<dbReference type="Gene3D" id="3.40.50.720">
    <property type="entry name" value="NAD(P)-binding Rossmann-like Domain"/>
    <property type="match status" value="3"/>
</dbReference>
<feature type="domain" description="D-isomer specific 2-hydroxyacid dehydrogenase catalytic" evidence="3">
    <location>
        <begin position="4"/>
        <end position="364"/>
    </location>
</feature>
<accession>A0A5D3AQF8</accession>
<dbReference type="GO" id="GO:0005829">
    <property type="term" value="C:cytosol"/>
    <property type="evidence" value="ECO:0007669"/>
    <property type="project" value="TreeGrafter"/>
</dbReference>
<dbReference type="InterPro" id="IPR036291">
    <property type="entry name" value="NAD(P)-bd_dom_sf"/>
</dbReference>
<dbReference type="InterPro" id="IPR006139">
    <property type="entry name" value="D-isomer_2_OHA_DH_cat_dom"/>
</dbReference>
<gene>
    <name evidence="5" type="ORF">B9479_006923</name>
</gene>
<dbReference type="Pfam" id="PF00389">
    <property type="entry name" value="2-Hacid_dh"/>
    <property type="match status" value="1"/>
</dbReference>
<dbReference type="PROSITE" id="PS00671">
    <property type="entry name" value="D_2_HYDROXYACID_DH_3"/>
    <property type="match status" value="1"/>
</dbReference>
<organism evidence="5 6">
    <name type="scientific">Cryptococcus floricola</name>
    <dbReference type="NCBI Taxonomy" id="2591691"/>
    <lineage>
        <taxon>Eukaryota</taxon>
        <taxon>Fungi</taxon>
        <taxon>Dikarya</taxon>
        <taxon>Basidiomycota</taxon>
        <taxon>Agaricomycotina</taxon>
        <taxon>Tremellomycetes</taxon>
        <taxon>Tremellales</taxon>
        <taxon>Cryptococcaceae</taxon>
        <taxon>Cryptococcus</taxon>
    </lineage>
</organism>
<keyword evidence="6" id="KW-1185">Reference proteome</keyword>
<dbReference type="PANTHER" id="PTHR10996">
    <property type="entry name" value="2-HYDROXYACID DEHYDROGENASE-RELATED"/>
    <property type="match status" value="1"/>
</dbReference>
<name>A0A5D3AQF8_9TREE</name>
<evidence type="ECO:0000256" key="1">
    <source>
        <dbReference type="ARBA" id="ARBA00023002"/>
    </source>
</evidence>
<comment type="similarity">
    <text evidence="2">Belongs to the D-isomer specific 2-hydroxyacid dehydrogenase family.</text>
</comment>
<proteinExistence type="inferred from homology"/>
<protein>
    <recommendedName>
        <fullName evidence="7">Glyoxylate reductase</fullName>
    </recommendedName>
</protein>
<dbReference type="AlphaFoldDB" id="A0A5D3AQF8"/>
<evidence type="ECO:0000259" key="3">
    <source>
        <dbReference type="Pfam" id="PF00389"/>
    </source>
</evidence>
<dbReference type="GO" id="GO:0016618">
    <property type="term" value="F:hydroxypyruvate reductase [NAD(P)H] activity"/>
    <property type="evidence" value="ECO:0007669"/>
    <property type="project" value="TreeGrafter"/>
</dbReference>
<comment type="caution">
    <text evidence="5">The sequence shown here is derived from an EMBL/GenBank/DDBJ whole genome shotgun (WGS) entry which is preliminary data.</text>
</comment>
<dbReference type="Pfam" id="PF02826">
    <property type="entry name" value="2-Hacid_dh_C"/>
    <property type="match status" value="1"/>
</dbReference>
<dbReference type="InterPro" id="IPR050223">
    <property type="entry name" value="D-isomer_2-hydroxyacid_DH"/>
</dbReference>
<dbReference type="Proteomes" id="UP000322245">
    <property type="component" value="Unassembled WGS sequence"/>
</dbReference>
<evidence type="ECO:0000256" key="2">
    <source>
        <dbReference type="RuleBase" id="RU003719"/>
    </source>
</evidence>
<dbReference type="GO" id="GO:0051287">
    <property type="term" value="F:NAD binding"/>
    <property type="evidence" value="ECO:0007669"/>
    <property type="project" value="InterPro"/>
</dbReference>
<dbReference type="SUPFAM" id="SSF52283">
    <property type="entry name" value="Formate/glycerate dehydrogenase catalytic domain-like"/>
    <property type="match status" value="1"/>
</dbReference>
<reference evidence="5 6" key="1">
    <citation type="submission" date="2017-05" db="EMBL/GenBank/DDBJ databases">
        <title>The Genome Sequence of Tsuchiyaea wingfieldii DSM 27421.</title>
        <authorList>
            <person name="Cuomo C."/>
            <person name="Passer A."/>
            <person name="Billmyre B."/>
            <person name="Heitman J."/>
        </authorList>
    </citation>
    <scope>NUCLEOTIDE SEQUENCE [LARGE SCALE GENOMIC DNA]</scope>
    <source>
        <strain evidence="5 6">DSM 27421</strain>
    </source>
</reference>
<evidence type="ECO:0008006" key="7">
    <source>
        <dbReference type="Google" id="ProtNLM"/>
    </source>
</evidence>
<evidence type="ECO:0000313" key="5">
    <source>
        <dbReference type="EMBL" id="TYJ52489.1"/>
    </source>
</evidence>
<dbReference type="SUPFAM" id="SSF51735">
    <property type="entry name" value="NAD(P)-binding Rossmann-fold domains"/>
    <property type="match status" value="1"/>
</dbReference>
<dbReference type="GO" id="GO:0030267">
    <property type="term" value="F:glyoxylate reductase (NADPH) activity"/>
    <property type="evidence" value="ECO:0007669"/>
    <property type="project" value="TreeGrafter"/>
</dbReference>
<dbReference type="InterPro" id="IPR029753">
    <property type="entry name" value="D-isomer_DH_CS"/>
</dbReference>
<dbReference type="InterPro" id="IPR006140">
    <property type="entry name" value="D-isomer_DH_NAD-bd"/>
</dbReference>
<evidence type="ECO:0000313" key="6">
    <source>
        <dbReference type="Proteomes" id="UP000322245"/>
    </source>
</evidence>